<evidence type="ECO:0000313" key="2">
    <source>
        <dbReference type="EMBL" id="RBP38669.1"/>
    </source>
</evidence>
<feature type="signal peptide" evidence="1">
    <location>
        <begin position="1"/>
        <end position="24"/>
    </location>
</feature>
<keyword evidence="3" id="KW-1185">Reference proteome</keyword>
<evidence type="ECO:0000256" key="1">
    <source>
        <dbReference type="SAM" id="SignalP"/>
    </source>
</evidence>
<evidence type="ECO:0000313" key="3">
    <source>
        <dbReference type="Proteomes" id="UP000253426"/>
    </source>
</evidence>
<dbReference type="RefSeq" id="WP_211325684.1">
    <property type="nucleotide sequence ID" value="NZ_QNRR01000011.1"/>
</dbReference>
<accession>A0A366H8V5</accession>
<dbReference type="InterPro" id="IPR036278">
    <property type="entry name" value="Sialidase_sf"/>
</dbReference>
<protein>
    <recommendedName>
        <fullName evidence="4">BNR repeat protein</fullName>
    </recommendedName>
</protein>
<sequence length="401" mass="45146">MLNLSFRTGLSLLACLLTLPAASGQDGPAPLLPRGWNPKDAGDRVMKGLVNTTAPRVKGAHDAGMVLARDRAWIVAEANDVRSGEAAKWPYVYVTLSIVNLKTMEVEKIIDFARGEQVYENETLPIGACFVPRIIQKDENTLRCYFASESPGERQSQMWYTDFDMERMSFSNRIDKVKLKTASGTHDMQPQHFYEDAVAAGFKHPAQDFGLYIFDNFKTVGGRTYVTLNNYPICQNALALVHPSLDTFEVLGHFHEPTDLKLSESAAHMLPDGTWLAICRQEGGNRNYTFTTSVDGKKWTVNEERPFVTNGASSKPTLDKFGDVYYLGWQEGTRIDNVSRSVFNVEVSKDGKQWTRKYRFETTKSFQYPVFAEYGGKLYVAVTQGETSTDRKEKIMFGLLE</sequence>
<dbReference type="AlphaFoldDB" id="A0A366H8V5"/>
<dbReference type="EMBL" id="QNRR01000011">
    <property type="protein sequence ID" value="RBP38669.1"/>
    <property type="molecule type" value="Genomic_DNA"/>
</dbReference>
<gene>
    <name evidence="2" type="ORF">DES53_111190</name>
</gene>
<name>A0A366H8V5_9BACT</name>
<organism evidence="2 3">
    <name type="scientific">Roseimicrobium gellanilyticum</name>
    <dbReference type="NCBI Taxonomy" id="748857"/>
    <lineage>
        <taxon>Bacteria</taxon>
        <taxon>Pseudomonadati</taxon>
        <taxon>Verrucomicrobiota</taxon>
        <taxon>Verrucomicrobiia</taxon>
        <taxon>Verrucomicrobiales</taxon>
        <taxon>Verrucomicrobiaceae</taxon>
        <taxon>Roseimicrobium</taxon>
    </lineage>
</organism>
<reference evidence="2 3" key="1">
    <citation type="submission" date="2018-06" db="EMBL/GenBank/DDBJ databases">
        <title>Genomic Encyclopedia of Type Strains, Phase IV (KMG-IV): sequencing the most valuable type-strain genomes for metagenomic binning, comparative biology and taxonomic classification.</title>
        <authorList>
            <person name="Goeker M."/>
        </authorList>
    </citation>
    <scope>NUCLEOTIDE SEQUENCE [LARGE SCALE GENOMIC DNA]</scope>
    <source>
        <strain evidence="2 3">DSM 25532</strain>
    </source>
</reference>
<dbReference type="CDD" id="cd15482">
    <property type="entry name" value="Sialidase_non-viral"/>
    <property type="match status" value="1"/>
</dbReference>
<evidence type="ECO:0008006" key="4">
    <source>
        <dbReference type="Google" id="ProtNLM"/>
    </source>
</evidence>
<dbReference type="Proteomes" id="UP000253426">
    <property type="component" value="Unassembled WGS sequence"/>
</dbReference>
<comment type="caution">
    <text evidence="2">The sequence shown here is derived from an EMBL/GenBank/DDBJ whole genome shotgun (WGS) entry which is preliminary data.</text>
</comment>
<proteinExistence type="predicted"/>
<keyword evidence="1" id="KW-0732">Signal</keyword>
<feature type="chain" id="PRO_5017016367" description="BNR repeat protein" evidence="1">
    <location>
        <begin position="25"/>
        <end position="401"/>
    </location>
</feature>
<dbReference type="SUPFAM" id="SSF50939">
    <property type="entry name" value="Sialidases"/>
    <property type="match status" value="1"/>
</dbReference>